<keyword evidence="2" id="KW-0175">Coiled coil</keyword>
<gene>
    <name evidence="3" type="ORF">VO56_02725</name>
</gene>
<evidence type="ECO:0000256" key="2">
    <source>
        <dbReference type="SAM" id="Coils"/>
    </source>
</evidence>
<dbReference type="CDD" id="cd23763">
    <property type="entry name" value="ASKHA_ATPase_ROK"/>
    <property type="match status" value="1"/>
</dbReference>
<dbReference type="InterPro" id="IPR043129">
    <property type="entry name" value="ATPase_NBD"/>
</dbReference>
<evidence type="ECO:0000313" key="4">
    <source>
        <dbReference type="Proteomes" id="UP000032722"/>
    </source>
</evidence>
<dbReference type="KEGG" id="mgb:VO56_02725"/>
<dbReference type="PATRIC" id="fig|29556.3.peg.539"/>
<dbReference type="Pfam" id="PF00480">
    <property type="entry name" value="ROK"/>
    <property type="match status" value="1"/>
</dbReference>
<organism evidence="4">
    <name type="scientific">Mycoplasmopsis gallinacea</name>
    <dbReference type="NCBI Taxonomy" id="29556"/>
    <lineage>
        <taxon>Bacteria</taxon>
        <taxon>Bacillati</taxon>
        <taxon>Mycoplasmatota</taxon>
        <taxon>Mycoplasmoidales</taxon>
        <taxon>Metamycoplasmataceae</taxon>
        <taxon>Mycoplasmopsis</taxon>
    </lineage>
</organism>
<dbReference type="AlphaFoldDB" id="A0A0D5ZK83"/>
<dbReference type="Gene3D" id="3.30.420.40">
    <property type="match status" value="2"/>
</dbReference>
<dbReference type="HOGENOM" id="CLU_036604_0_1_14"/>
<accession>A0A0D5ZK83</accession>
<feature type="coiled-coil region" evidence="2">
    <location>
        <begin position="26"/>
        <end position="53"/>
    </location>
</feature>
<dbReference type="EMBL" id="CP011021">
    <property type="protein sequence ID" value="AKA50137.1"/>
    <property type="molecule type" value="Genomic_DNA"/>
</dbReference>
<comment type="similarity">
    <text evidence="1">Belongs to the ROK (NagC/XylR) family.</text>
</comment>
<proteinExistence type="inferred from homology"/>
<dbReference type="PANTHER" id="PTHR18964:SF149">
    <property type="entry name" value="BIFUNCTIONAL UDP-N-ACETYLGLUCOSAMINE 2-EPIMERASE_N-ACETYLMANNOSAMINE KINASE"/>
    <property type="match status" value="1"/>
</dbReference>
<reference evidence="3 4" key="1">
    <citation type="journal article" date="2015" name="Genome Announc.">
        <title>Complete Genome Sequence of Mycoplasma meleagridis, a Possible Emerging Pathogen in Chickens.</title>
        <authorList>
            <person name="Abolnik C."/>
        </authorList>
    </citation>
    <scope>NUCLEOTIDE SEQUENCE [LARGE SCALE GENOMIC DNA]</scope>
    <source>
        <strain evidence="3 4">B2096 8B</strain>
    </source>
</reference>
<sequence>MKKATIDIGGTNTRFAIFEDNKIVFKEKFLTNKNNYKETLDKLIELINFHNIENLALCIPGPANYKDGIVYETPNLPSWTNLDVKNYLLSRAKINKIIFQNDANAMAYAAHKKYNDAVNGYTQFFTISTGFGAGLVIEDKIINGFNFQAQEIAKMPTGNKLDNYYHLSPYAAELYVSGTGFELQAKSQGLQKRAKEVLDDYHLGINYAVKIVENAIEALAKTMACSCALINPNLIVIGGTVAQNAPFIIQKAFVKLKEYVWKTQYDNLKLVIDDSGDDLALMGLDLLLENYL</sequence>
<dbReference type="Proteomes" id="UP000032722">
    <property type="component" value="Chromosome"/>
</dbReference>
<dbReference type="PANTHER" id="PTHR18964">
    <property type="entry name" value="ROK (REPRESSOR, ORF, KINASE) FAMILY"/>
    <property type="match status" value="1"/>
</dbReference>
<evidence type="ECO:0008006" key="5">
    <source>
        <dbReference type="Google" id="ProtNLM"/>
    </source>
</evidence>
<evidence type="ECO:0000313" key="3">
    <source>
        <dbReference type="EMBL" id="AKA50137.1"/>
    </source>
</evidence>
<dbReference type="SUPFAM" id="SSF53067">
    <property type="entry name" value="Actin-like ATPase domain"/>
    <property type="match status" value="1"/>
</dbReference>
<name>A0A0D5ZK83_9BACT</name>
<evidence type="ECO:0000256" key="1">
    <source>
        <dbReference type="ARBA" id="ARBA00006479"/>
    </source>
</evidence>
<dbReference type="InterPro" id="IPR000600">
    <property type="entry name" value="ROK"/>
</dbReference>
<protein>
    <recommendedName>
        <fullName evidence="5">Glucokinase</fullName>
    </recommendedName>
</protein>